<dbReference type="PANTHER" id="PTHR45653:SF12">
    <property type="entry name" value="SPONGE, ISOFORM E"/>
    <property type="match status" value="1"/>
</dbReference>
<feature type="non-terminal residue" evidence="5">
    <location>
        <position position="409"/>
    </location>
</feature>
<dbReference type="Pfam" id="PF14429">
    <property type="entry name" value="DOCK-C2"/>
    <property type="match status" value="1"/>
</dbReference>
<dbReference type="KEGG" id="lgi:LOTGIDRAFT_63886"/>
<keyword evidence="6" id="KW-1185">Reference proteome</keyword>
<dbReference type="AlphaFoldDB" id="V4A1C2"/>
<dbReference type="InterPro" id="IPR027007">
    <property type="entry name" value="C2_DOCK-type_domain"/>
</dbReference>
<evidence type="ECO:0000256" key="1">
    <source>
        <dbReference type="ARBA" id="ARBA00004496"/>
    </source>
</evidence>
<sequence length="409" mass="46798">EKFLVRYSKQGMPLSMDKLDAYYGLFLDLSDEDLNKDLFIVAQIYRYGKFKLVLLDNNSKKAPVFKYRRPWGCAGSNLYHSLENLTPSSSTNNQNFIHYSCVDAESNMTSLHESLIKKAQNPQKSLLPDKSDRNNFGMAISLRMLRGDLPTVKTESPILFTKDVAIAQRLGFSDTVVNPGEVRNDLYLTINCAEFDRGTKKSAKNVEIDISVFDINGVIIPDCINCGCGESNKTVYNTSVFYHQNSPKWNDIIRLSIPIDKFTGAHIRLDFYHCSTRDKNEKKLQGFSYLCLTGKDSSTVYDGQHELCIYKCDDIKKIKDYKNLPMYQDELNDIQKSAATPLPFQRNSKEYCLVSTLLCSTKFTQNTGLLSVLQWSMNRDKISDNLRNLIRLRSQEIVKYLQDILDALF</sequence>
<dbReference type="GO" id="GO:0007264">
    <property type="term" value="P:small GTPase-mediated signal transduction"/>
    <property type="evidence" value="ECO:0007669"/>
    <property type="project" value="InterPro"/>
</dbReference>
<dbReference type="SUPFAM" id="SSF49562">
    <property type="entry name" value="C2 domain (Calcium/lipid-binding domain, CaLB)"/>
    <property type="match status" value="1"/>
</dbReference>
<protein>
    <recommendedName>
        <fullName evidence="4">C2 DOCK-type domain-containing protein</fullName>
    </recommendedName>
</protein>
<dbReference type="GO" id="GO:0005886">
    <property type="term" value="C:plasma membrane"/>
    <property type="evidence" value="ECO:0007669"/>
    <property type="project" value="TreeGrafter"/>
</dbReference>
<dbReference type="InterPro" id="IPR032376">
    <property type="entry name" value="DOCK_N"/>
</dbReference>
<evidence type="ECO:0000313" key="5">
    <source>
        <dbReference type="EMBL" id="ESO90447.1"/>
    </source>
</evidence>
<accession>V4A1C2</accession>
<reference evidence="5 6" key="1">
    <citation type="journal article" date="2013" name="Nature">
        <title>Insights into bilaterian evolution from three spiralian genomes.</title>
        <authorList>
            <person name="Simakov O."/>
            <person name="Marletaz F."/>
            <person name="Cho S.J."/>
            <person name="Edsinger-Gonzales E."/>
            <person name="Havlak P."/>
            <person name="Hellsten U."/>
            <person name="Kuo D.H."/>
            <person name="Larsson T."/>
            <person name="Lv J."/>
            <person name="Arendt D."/>
            <person name="Savage R."/>
            <person name="Osoegawa K."/>
            <person name="de Jong P."/>
            <person name="Grimwood J."/>
            <person name="Chapman J.A."/>
            <person name="Shapiro H."/>
            <person name="Aerts A."/>
            <person name="Otillar R.P."/>
            <person name="Terry A.Y."/>
            <person name="Boore J.L."/>
            <person name="Grigoriev I.V."/>
            <person name="Lindberg D.R."/>
            <person name="Seaver E.C."/>
            <person name="Weisblat D.A."/>
            <person name="Putnam N.H."/>
            <person name="Rokhsar D.S."/>
        </authorList>
    </citation>
    <scope>NUCLEOTIDE SEQUENCE [LARGE SCALE GENOMIC DNA]</scope>
</reference>
<dbReference type="Proteomes" id="UP000030746">
    <property type="component" value="Unassembled WGS sequence"/>
</dbReference>
<dbReference type="Pfam" id="PF16172">
    <property type="entry name" value="DOCK_N"/>
    <property type="match status" value="2"/>
</dbReference>
<comment type="subcellular location">
    <subcellularLocation>
        <location evidence="1">Cytoplasm</location>
    </subcellularLocation>
</comment>
<dbReference type="EMBL" id="KB202408">
    <property type="protein sequence ID" value="ESO90447.1"/>
    <property type="molecule type" value="Genomic_DNA"/>
</dbReference>
<dbReference type="STRING" id="225164.V4A1C2"/>
<dbReference type="GO" id="GO:0005737">
    <property type="term" value="C:cytoplasm"/>
    <property type="evidence" value="ECO:0007669"/>
    <property type="project" value="UniProtKB-SubCell"/>
</dbReference>
<dbReference type="InterPro" id="IPR026791">
    <property type="entry name" value="DOCK"/>
</dbReference>
<feature type="domain" description="C2 DOCK-type" evidence="4">
    <location>
        <begin position="183"/>
        <end position="359"/>
    </location>
</feature>
<evidence type="ECO:0000256" key="2">
    <source>
        <dbReference type="ARBA" id="ARBA00022490"/>
    </source>
</evidence>
<keyword evidence="2" id="KW-0963">Cytoplasm</keyword>
<dbReference type="PROSITE" id="PS51650">
    <property type="entry name" value="C2_DOCK"/>
    <property type="match status" value="1"/>
</dbReference>
<dbReference type="InterPro" id="IPR035892">
    <property type="entry name" value="C2_domain_sf"/>
</dbReference>
<dbReference type="CTD" id="20251689"/>
<dbReference type="Gene3D" id="2.60.40.150">
    <property type="entry name" value="C2 domain"/>
    <property type="match status" value="1"/>
</dbReference>
<dbReference type="OMA" id="IMSEHEQ"/>
<dbReference type="PANTHER" id="PTHR45653">
    <property type="entry name" value="DEDICATOR OF CYTOKINESIS"/>
    <property type="match status" value="1"/>
</dbReference>
<name>V4A1C2_LOTGI</name>
<dbReference type="HOGENOM" id="CLU_673659_0_0_1"/>
<feature type="non-terminal residue" evidence="5">
    <location>
        <position position="1"/>
    </location>
</feature>
<dbReference type="FunFam" id="2.60.40.150:FF:000045">
    <property type="entry name" value="Dedicator of cytokinesis protein 4"/>
    <property type="match status" value="1"/>
</dbReference>
<gene>
    <name evidence="5" type="ORF">LOTGIDRAFT_63886</name>
</gene>
<organism evidence="5 6">
    <name type="scientific">Lottia gigantea</name>
    <name type="common">Giant owl limpet</name>
    <dbReference type="NCBI Taxonomy" id="225164"/>
    <lineage>
        <taxon>Eukaryota</taxon>
        <taxon>Metazoa</taxon>
        <taxon>Spiralia</taxon>
        <taxon>Lophotrochozoa</taxon>
        <taxon>Mollusca</taxon>
        <taxon>Gastropoda</taxon>
        <taxon>Patellogastropoda</taxon>
        <taxon>Lottioidea</taxon>
        <taxon>Lottiidae</taxon>
        <taxon>Lottia</taxon>
    </lineage>
</organism>
<dbReference type="GO" id="GO:0005085">
    <property type="term" value="F:guanyl-nucleotide exchange factor activity"/>
    <property type="evidence" value="ECO:0007669"/>
    <property type="project" value="InterPro"/>
</dbReference>
<dbReference type="RefSeq" id="XP_009058745.1">
    <property type="nucleotide sequence ID" value="XM_009060497.1"/>
</dbReference>
<evidence type="ECO:0000259" key="4">
    <source>
        <dbReference type="PROSITE" id="PS51650"/>
    </source>
</evidence>
<evidence type="ECO:0000313" key="6">
    <source>
        <dbReference type="Proteomes" id="UP000030746"/>
    </source>
</evidence>
<comment type="similarity">
    <text evidence="3">Belongs to the DOCK family.</text>
</comment>
<proteinExistence type="inferred from homology"/>
<dbReference type="GO" id="GO:0031267">
    <property type="term" value="F:small GTPase binding"/>
    <property type="evidence" value="ECO:0007669"/>
    <property type="project" value="TreeGrafter"/>
</dbReference>
<dbReference type="GeneID" id="20251689"/>
<evidence type="ECO:0000256" key="3">
    <source>
        <dbReference type="PROSITE-ProRule" id="PRU00983"/>
    </source>
</evidence>
<dbReference type="OrthoDB" id="18896at2759"/>